<evidence type="ECO:0000256" key="5">
    <source>
        <dbReference type="ARBA" id="ARBA00023002"/>
    </source>
</evidence>
<dbReference type="Gene3D" id="1.10.630.10">
    <property type="entry name" value="Cytochrome P450"/>
    <property type="match status" value="1"/>
</dbReference>
<keyword evidence="7 8" id="KW-0503">Monooxygenase</keyword>
<dbReference type="Pfam" id="PF00067">
    <property type="entry name" value="p450"/>
    <property type="match status" value="1"/>
</dbReference>
<comment type="caution">
    <text evidence="9">The sequence shown here is derived from an EMBL/GenBank/DDBJ whole genome shotgun (WGS) entry which is preliminary data.</text>
</comment>
<dbReference type="VEuPathDB" id="FungiDB:CDV56_103576"/>
<dbReference type="PROSITE" id="PS00086">
    <property type="entry name" value="CYTOCHROME_P450"/>
    <property type="match status" value="1"/>
</dbReference>
<dbReference type="InterPro" id="IPR001128">
    <property type="entry name" value="Cyt_P450"/>
</dbReference>
<evidence type="ECO:0000256" key="7">
    <source>
        <dbReference type="ARBA" id="ARBA00023033"/>
    </source>
</evidence>
<protein>
    <recommendedName>
        <fullName evidence="11">Cytochrome P450 oxidoreductase</fullName>
    </recommendedName>
</protein>
<dbReference type="PANTHER" id="PTHR24304:SF2">
    <property type="entry name" value="24-HYDROXYCHOLESTEROL 7-ALPHA-HYDROXYLASE"/>
    <property type="match status" value="1"/>
</dbReference>
<keyword evidence="10" id="KW-1185">Reference proteome</keyword>
<dbReference type="InterPro" id="IPR017972">
    <property type="entry name" value="Cyt_P450_CS"/>
</dbReference>
<dbReference type="CDD" id="cd11040">
    <property type="entry name" value="CYP7_CYP8-like"/>
    <property type="match status" value="1"/>
</dbReference>
<dbReference type="RefSeq" id="XP_026615579.1">
    <property type="nucleotide sequence ID" value="XM_026757195.1"/>
</dbReference>
<dbReference type="GO" id="GO:0016705">
    <property type="term" value="F:oxidoreductase activity, acting on paired donors, with incorporation or reduction of molecular oxygen"/>
    <property type="evidence" value="ECO:0007669"/>
    <property type="project" value="InterPro"/>
</dbReference>
<dbReference type="STRING" id="41047.A0A397H7F8"/>
<sequence length="540" mass="62031">MLSDAVSATIDLTGQGLSWIIQEQPALTVAFTSVCALALWRTWRFTILPSYYPNDPKELPYWIPFLGHGAAFFSNSNALLSRARKYYNNIQDPFALTIANSVIYVITKPQDVAEAYRNTDTLSFNEFVQAMMRACGNTESCVKAMYNPLSKDKPGFPNPHGKPLATLARQMHIHQLYPGENLDFLEKQFLDWVEPRLTMEGLKRECPYAIPYDLPMAQKEDGLVLPLMQWCSDYFTRAGQRAYFGPSLDGIDPKLPQTFIVFDELSWQVLYQYPDYLAGEMKSARNAIQRALKKYIQLPQETRQGDAWFTKAMENEMRALGISEDDIATMLVTIYWGINTNTRKAAFWLLTYILHYGPQHYVDIIREETLPAFSPDKSIPDLDYLHDNCPHLDAMWNETIRLSAYSASVRFVTSDTIIGGKILRKGNRLMIPYRQLHFDETIFGVDYPVEEFRHERFMQKGRNLTRSDNWRPFGGGTTQCPGRYVAKRFVLLFVAMLLRRFDVELVTERIPAAEEGKPVLGIMSIKDGEDVLVRVRPRVI</sequence>
<evidence type="ECO:0000313" key="10">
    <source>
        <dbReference type="Proteomes" id="UP000215305"/>
    </source>
</evidence>
<comment type="similarity">
    <text evidence="2 8">Belongs to the cytochrome P450 family.</text>
</comment>
<dbReference type="GO" id="GO:0008395">
    <property type="term" value="F:steroid hydroxylase activity"/>
    <property type="evidence" value="ECO:0007669"/>
    <property type="project" value="TreeGrafter"/>
</dbReference>
<dbReference type="AlphaFoldDB" id="A0A397H7F8"/>
<keyword evidence="4 8" id="KW-0479">Metal-binding</keyword>
<evidence type="ECO:0000256" key="3">
    <source>
        <dbReference type="ARBA" id="ARBA00022617"/>
    </source>
</evidence>
<evidence type="ECO:0008006" key="11">
    <source>
        <dbReference type="Google" id="ProtNLM"/>
    </source>
</evidence>
<accession>A0A397H7F8</accession>
<dbReference type="Proteomes" id="UP000215305">
    <property type="component" value="Unassembled WGS sequence"/>
</dbReference>
<keyword evidence="3 8" id="KW-0349">Heme</keyword>
<comment type="cofactor">
    <cofactor evidence="1">
        <name>heme</name>
        <dbReference type="ChEBI" id="CHEBI:30413"/>
    </cofactor>
</comment>
<dbReference type="PANTHER" id="PTHR24304">
    <property type="entry name" value="CYTOCHROME P450 FAMILY 7"/>
    <property type="match status" value="1"/>
</dbReference>
<dbReference type="InterPro" id="IPR036396">
    <property type="entry name" value="Cyt_P450_sf"/>
</dbReference>
<evidence type="ECO:0000256" key="2">
    <source>
        <dbReference type="ARBA" id="ARBA00010617"/>
    </source>
</evidence>
<reference evidence="9" key="1">
    <citation type="submission" date="2018-08" db="EMBL/GenBank/DDBJ databases">
        <title>Draft genome sequence of azole-resistant Aspergillus thermomutatus (Neosartorya pseudofischeri) strain HMR AF 39, isolated from a human nasal aspirate.</title>
        <authorList>
            <person name="Parent-Michaud M."/>
            <person name="Dufresne P.J."/>
            <person name="Fournier E."/>
            <person name="Martineau C."/>
            <person name="Moreira S."/>
            <person name="Perkins V."/>
            <person name="De Repentigny L."/>
            <person name="Dufresne S.F."/>
        </authorList>
    </citation>
    <scope>NUCLEOTIDE SEQUENCE [LARGE SCALE GENOMIC DNA]</scope>
    <source>
        <strain evidence="9">HMR AF 39</strain>
    </source>
</reference>
<dbReference type="EMBL" id="NKHU02000064">
    <property type="protein sequence ID" value="RHZ58927.1"/>
    <property type="molecule type" value="Genomic_DNA"/>
</dbReference>
<organism evidence="9 10">
    <name type="scientific">Aspergillus thermomutatus</name>
    <name type="common">Neosartorya pseudofischeri</name>
    <dbReference type="NCBI Taxonomy" id="41047"/>
    <lineage>
        <taxon>Eukaryota</taxon>
        <taxon>Fungi</taxon>
        <taxon>Dikarya</taxon>
        <taxon>Ascomycota</taxon>
        <taxon>Pezizomycotina</taxon>
        <taxon>Eurotiomycetes</taxon>
        <taxon>Eurotiomycetidae</taxon>
        <taxon>Eurotiales</taxon>
        <taxon>Aspergillaceae</taxon>
        <taxon>Aspergillus</taxon>
        <taxon>Aspergillus subgen. Fumigati</taxon>
    </lineage>
</organism>
<keyword evidence="6 8" id="KW-0408">Iron</keyword>
<evidence type="ECO:0000256" key="8">
    <source>
        <dbReference type="RuleBase" id="RU000461"/>
    </source>
</evidence>
<dbReference type="GeneID" id="38125550"/>
<gene>
    <name evidence="9" type="ORF">CDV56_103576</name>
</gene>
<evidence type="ECO:0000256" key="6">
    <source>
        <dbReference type="ARBA" id="ARBA00023004"/>
    </source>
</evidence>
<evidence type="ECO:0000313" key="9">
    <source>
        <dbReference type="EMBL" id="RHZ58927.1"/>
    </source>
</evidence>
<evidence type="ECO:0000256" key="4">
    <source>
        <dbReference type="ARBA" id="ARBA00022723"/>
    </source>
</evidence>
<proteinExistence type="inferred from homology"/>
<evidence type="ECO:0000256" key="1">
    <source>
        <dbReference type="ARBA" id="ARBA00001971"/>
    </source>
</evidence>
<keyword evidence="5 8" id="KW-0560">Oxidoreductase</keyword>
<dbReference type="GO" id="GO:0020037">
    <property type="term" value="F:heme binding"/>
    <property type="evidence" value="ECO:0007669"/>
    <property type="project" value="InterPro"/>
</dbReference>
<dbReference type="InterPro" id="IPR050529">
    <property type="entry name" value="CYP450_sterol_14alpha_dmase"/>
</dbReference>
<dbReference type="SUPFAM" id="SSF48264">
    <property type="entry name" value="Cytochrome P450"/>
    <property type="match status" value="1"/>
</dbReference>
<dbReference type="OrthoDB" id="1470350at2759"/>
<name>A0A397H7F8_ASPTH</name>
<dbReference type="GO" id="GO:0005506">
    <property type="term" value="F:iron ion binding"/>
    <property type="evidence" value="ECO:0007669"/>
    <property type="project" value="InterPro"/>
</dbReference>